<accession>A0A0S4M7Z2</accession>
<reference evidence="3" key="1">
    <citation type="submission" date="2015-11" db="EMBL/GenBank/DDBJ databases">
        <authorList>
            <person name="Seth-Smith H.M.B."/>
        </authorList>
    </citation>
    <scope>NUCLEOTIDE SEQUENCE [LARGE SCALE GENOMIC DNA]</scope>
    <source>
        <strain evidence="3">2013Ark11</strain>
    </source>
</reference>
<dbReference type="EMBL" id="LN906597">
    <property type="protein sequence ID" value="CUT18264.1"/>
    <property type="molecule type" value="Genomic_DNA"/>
</dbReference>
<dbReference type="RefSeq" id="WP_092490659.1">
    <property type="nucleotide sequence ID" value="NZ_LN906597.1"/>
</dbReference>
<dbReference type="Proteomes" id="UP000198651">
    <property type="component" value="Chromosome I"/>
</dbReference>
<sequence>MYPYNFDSNFTASNVDETNNTTGDINNSTADQIPQINILPNNDQDLDYYLSILANDNYYLSILAKDRSSCDFLNISTNDSLPQNSDYEEKLPLFNYHEQPSTSYDVSCEFNEYAPHLAQPIQEENSFHDIGDKEFCDTYDTSHLAFAEQITTAPITKNIEQFSQFYTTDNKNTNCEQPKQSVVKKELKLRLYRRNNLSYKEFNASIYKDAIKKIDIDDNKLFRNSVLEEIGNSLKNRAVITSSIDLSVTYSNVRKYIVEKFSPYLNEIIPFTDILITENMSFSDLRSACISNDIFFVKLRDGCEKIVNDIRVTSDDYLSHIFQSYINFSSMDYSNSNYSNVKLLPKKHKFLPKLKELIIDTISNLPNSIIGKIEKFDENEVKNGLFLDLHGVFLSKSLIRSLSSSFNSNKIKFINGKNNDDLNLLNSLFEEIVNLIKTSCIFHERIILPNESIVEKLSKYLLSDMYGVPAKFHKKLKLSTKDKELSDNINLINDYPTGRPNDVSEKKELQPTKLYLENMTATVISTPVDKVIGSPHELEQISTASVTKNINQPEKYITPQELKIGLYRRNKFLQRELSSCIYEDAVKKINIDSDELFKKTVIEKLEGYIVKKGFVKSSLDISSTYSNIRKYISDKVSPYIREIIANSDILINFGMSISDIKHNCISNIVFFEKLRENCEKIIKDIVFIRDDHFSNILQTHINFGFDGRLNISRRRNKFYSELKLLIIETISNLPNDIAQVINNFNQSEIINGLFLEVHGVSISKSLVRNLSLFGRSHKLLSDNLNENLYLLSILLGKLVDIVKKSFIFHKGELFFPDTHSANILSRYLISDMYNIPSTLHKNLKLLNENIPESEKLTKKEECHKYIKIINLGSSYKNNLDFSTNLSSQLLEETTLNSKKNSKWNPNSITSLNIYELAISMINIDKEDFEKHFMDEIKDVPLVEEYISKKEKVYIDLSATYDRVKSYILDALYPFLKKNEEETKNKIKIYHGITLDELEQAYTSNNEFFTKLQKFCSKIVNNVKNCVDSTLVDLIQCFIHPETEGGKAQKIIMKKNSKIKFHRYMAKMIIKNVSNVPEIIIGAIKLLPRSKLVKEHLSPFHHIYVDNSSLLKAKLLFDSTHKKITDDPLLRWLIDKTSTDMICKFKEEKSITPSKRSNKSINSNVARKKISTYRHIGKLVKEEMIVFRNTIGDNIIIMHHNIIEIANQDIKCKILDKFESDLITSSVKLYKKLCTKAYKLKLKITH</sequence>
<protein>
    <submittedName>
        <fullName evidence="2">Uncharacterized protein</fullName>
    </submittedName>
</protein>
<evidence type="ECO:0000313" key="2">
    <source>
        <dbReference type="EMBL" id="CUT18264.1"/>
    </source>
</evidence>
<keyword evidence="3" id="KW-1185">Reference proteome</keyword>
<evidence type="ECO:0000256" key="1">
    <source>
        <dbReference type="SAM" id="MobiDB-lite"/>
    </source>
</evidence>
<proteinExistence type="predicted"/>
<dbReference type="AlphaFoldDB" id="A0A0S4M7Z2"/>
<evidence type="ECO:0000313" key="3">
    <source>
        <dbReference type="Proteomes" id="UP000198651"/>
    </source>
</evidence>
<feature type="region of interest" description="Disordered" evidence="1">
    <location>
        <begin position="1"/>
        <end position="28"/>
    </location>
</feature>
<name>A0A0S4M7Z2_9BURK</name>
<organism evidence="2 3">
    <name type="scientific">Candidatus Ichthyocystis hellenicum</name>
    <dbReference type="NCBI Taxonomy" id="1561003"/>
    <lineage>
        <taxon>Bacteria</taxon>
        <taxon>Pseudomonadati</taxon>
        <taxon>Pseudomonadota</taxon>
        <taxon>Betaproteobacteria</taxon>
        <taxon>Burkholderiales</taxon>
        <taxon>Candidatus Ichthyocystis</taxon>
    </lineage>
</organism>
<gene>
    <name evidence="2" type="ORF">Ark11_1466</name>
</gene>
<dbReference type="OrthoDB" id="9776369at2"/>